<keyword evidence="3" id="KW-0596">Phosphopantetheine</keyword>
<dbReference type="Gene3D" id="3.30.559.10">
    <property type="entry name" value="Chloramphenicol acetyltransferase-like domain"/>
    <property type="match status" value="1"/>
</dbReference>
<feature type="non-terminal residue" evidence="7">
    <location>
        <position position="1"/>
    </location>
</feature>
<dbReference type="Gene3D" id="3.30.559.30">
    <property type="entry name" value="Nonribosomal peptide synthetase, condensation domain"/>
    <property type="match status" value="1"/>
</dbReference>
<gene>
    <name evidence="7" type="ORF">FHS42_007545</name>
</gene>
<evidence type="ECO:0000313" key="8">
    <source>
        <dbReference type="Proteomes" id="UP000588098"/>
    </source>
</evidence>
<dbReference type="AlphaFoldDB" id="A0A7W9QHM7"/>
<dbReference type="InterPro" id="IPR036736">
    <property type="entry name" value="ACP-like_sf"/>
</dbReference>
<dbReference type="GO" id="GO:0043041">
    <property type="term" value="P:amino acid activation for nonribosomal peptide biosynthetic process"/>
    <property type="evidence" value="ECO:0007669"/>
    <property type="project" value="TreeGrafter"/>
</dbReference>
<dbReference type="GO" id="GO:0017000">
    <property type="term" value="P:antibiotic biosynthetic process"/>
    <property type="evidence" value="ECO:0007669"/>
    <property type="project" value="UniProtKB-ARBA"/>
</dbReference>
<accession>A0A7W9QHM7</accession>
<proteinExistence type="inferred from homology"/>
<dbReference type="SUPFAM" id="SSF56801">
    <property type="entry name" value="Acetyl-CoA synthetase-like"/>
    <property type="match status" value="2"/>
</dbReference>
<dbReference type="Pfam" id="PF13193">
    <property type="entry name" value="AMP-binding_C"/>
    <property type="match status" value="1"/>
</dbReference>
<dbReference type="InterPro" id="IPR001242">
    <property type="entry name" value="Condensation_dom"/>
</dbReference>
<sequence>VKVRGFRIELGEIEATLAAHPSVQQTLVTAHQDTAHETRLTAYYTCADGRRCAPRSLREHLAESLPGYMIPSAFVWLEALPLTANGKTDFRALPEADPADVATAEYVAPRTPAEETLAALWAELLKVSRVGIDDDFFELGGHSLLATQFVSRAKAAFGFDVPLRSVFEASTIRVLGPVVAVLAAQWLADNFGPADTELAAAKPQQAKEPKKPMQNEDRTRRSELPPLQPADRSRPLPLSFAQQRFWFLDQLEESREEYQIALAVRLTGDLDRPALERAFQDVIRRHEALRTTLTGADGTPVQTIRDPEDVPALKWTDLSASPQAEARRQTEQITADDGRATFDLAMDLPIRGRLIRVTPHEHTFSLTIHHVAADGWSRDVLVDELAALYTAHRTNTPSPLPELCVQYGDFAVWQREWLSGERLDADLAYWRGRLAGLEPVELPLDRPRPAVRSGLGRTVYFDLGPGLYTGLMRVAQESRASLFMTLLAAYQVLLSRYSGQADIAVGVPIANRHHAETEKLIGFFVNTLVLRSDLSGNPSFADLVAQVREHALDAYEHQDLPFERLVEELQPERDLSRTPLFQTMFQLRTPRNSWEFFGLEAEEQHVPWTTSMYDLTLEISDEDGVLSGRVEFATDLFSVELIEAFVGHFRRLLECVVADPGVRVREAEFLSDDERDVLVSGWNATGVAYPEKCLHEWIEEQAVRSPGAVAVVHGDVLLTYGELEA</sequence>
<dbReference type="SUPFAM" id="SSF52777">
    <property type="entry name" value="CoA-dependent acyltransferases"/>
    <property type="match status" value="2"/>
</dbReference>
<name>A0A7W9QHM7_9ACTN</name>
<dbReference type="InterPro" id="IPR029058">
    <property type="entry name" value="AB_hydrolase_fold"/>
</dbReference>
<dbReference type="InterPro" id="IPR025110">
    <property type="entry name" value="AMP-bd_C"/>
</dbReference>
<dbReference type="Gene3D" id="3.40.50.1820">
    <property type="entry name" value="alpha/beta hydrolase"/>
    <property type="match status" value="1"/>
</dbReference>
<dbReference type="GO" id="GO:0005737">
    <property type="term" value="C:cytoplasm"/>
    <property type="evidence" value="ECO:0007669"/>
    <property type="project" value="TreeGrafter"/>
</dbReference>
<dbReference type="GO" id="GO:0008610">
    <property type="term" value="P:lipid biosynthetic process"/>
    <property type="evidence" value="ECO:0007669"/>
    <property type="project" value="UniProtKB-ARBA"/>
</dbReference>
<feature type="non-terminal residue" evidence="7">
    <location>
        <position position="725"/>
    </location>
</feature>
<dbReference type="Pfam" id="PF00668">
    <property type="entry name" value="Condensation"/>
    <property type="match status" value="1"/>
</dbReference>
<dbReference type="PANTHER" id="PTHR45527">
    <property type="entry name" value="NONRIBOSOMAL PEPTIDE SYNTHETASE"/>
    <property type="match status" value="1"/>
</dbReference>
<dbReference type="PROSITE" id="PS50075">
    <property type="entry name" value="CARRIER"/>
    <property type="match status" value="1"/>
</dbReference>
<evidence type="ECO:0000256" key="4">
    <source>
        <dbReference type="ARBA" id="ARBA00022553"/>
    </source>
</evidence>
<dbReference type="FunFam" id="3.30.559.30:FF:000001">
    <property type="entry name" value="Non-ribosomal peptide synthetase"/>
    <property type="match status" value="1"/>
</dbReference>
<comment type="cofactor">
    <cofactor evidence="1">
        <name>pantetheine 4'-phosphate</name>
        <dbReference type="ChEBI" id="CHEBI:47942"/>
    </cofactor>
</comment>
<evidence type="ECO:0000313" key="7">
    <source>
        <dbReference type="EMBL" id="MBB5940445.1"/>
    </source>
</evidence>
<comment type="caution">
    <text evidence="7">The sequence shown here is derived from an EMBL/GenBank/DDBJ whole genome shotgun (WGS) entry which is preliminary data.</text>
</comment>
<reference evidence="7 8" key="1">
    <citation type="submission" date="2020-08" db="EMBL/GenBank/DDBJ databases">
        <title>Genomic Encyclopedia of Type Strains, Phase III (KMG-III): the genomes of soil and plant-associated and newly described type strains.</title>
        <authorList>
            <person name="Whitman W."/>
        </authorList>
    </citation>
    <scope>NUCLEOTIDE SEQUENCE [LARGE SCALE GENOMIC DNA]</scope>
    <source>
        <strain evidence="7 8">CECT 8305</strain>
    </source>
</reference>
<feature type="domain" description="Carrier" evidence="6">
    <location>
        <begin position="108"/>
        <end position="183"/>
    </location>
</feature>
<comment type="similarity">
    <text evidence="2">Belongs to the ATP-dependent AMP-binding enzyme family.</text>
</comment>
<dbReference type="SMART" id="SM00823">
    <property type="entry name" value="PKS_PP"/>
    <property type="match status" value="1"/>
</dbReference>
<dbReference type="FunFam" id="3.30.300.30:FF:000010">
    <property type="entry name" value="Enterobactin synthetase component F"/>
    <property type="match status" value="1"/>
</dbReference>
<dbReference type="GO" id="GO:0003824">
    <property type="term" value="F:catalytic activity"/>
    <property type="evidence" value="ECO:0007669"/>
    <property type="project" value="InterPro"/>
</dbReference>
<dbReference type="CDD" id="cd19531">
    <property type="entry name" value="LCL_NRPS-like"/>
    <property type="match status" value="1"/>
</dbReference>
<keyword evidence="8" id="KW-1185">Reference proteome</keyword>
<organism evidence="7 8">
    <name type="scientific">Streptomyces zagrosensis</name>
    <dbReference type="NCBI Taxonomy" id="1042984"/>
    <lineage>
        <taxon>Bacteria</taxon>
        <taxon>Bacillati</taxon>
        <taxon>Actinomycetota</taxon>
        <taxon>Actinomycetes</taxon>
        <taxon>Kitasatosporales</taxon>
        <taxon>Streptomycetaceae</taxon>
        <taxon>Streptomyces</taxon>
    </lineage>
</organism>
<evidence type="ECO:0000256" key="5">
    <source>
        <dbReference type="SAM" id="MobiDB-lite"/>
    </source>
</evidence>
<evidence type="ECO:0000259" key="6">
    <source>
        <dbReference type="PROSITE" id="PS50075"/>
    </source>
</evidence>
<keyword evidence="4" id="KW-0597">Phosphoprotein</keyword>
<evidence type="ECO:0000256" key="3">
    <source>
        <dbReference type="ARBA" id="ARBA00022450"/>
    </source>
</evidence>
<dbReference type="SUPFAM" id="SSF47336">
    <property type="entry name" value="ACP-like"/>
    <property type="match status" value="1"/>
</dbReference>
<protein>
    <recommendedName>
        <fullName evidence="6">Carrier domain-containing protein</fullName>
    </recommendedName>
</protein>
<evidence type="ECO:0000256" key="2">
    <source>
        <dbReference type="ARBA" id="ARBA00006432"/>
    </source>
</evidence>
<dbReference type="FunFam" id="1.10.1200.10:FF:000005">
    <property type="entry name" value="Nonribosomal peptide synthetase 1"/>
    <property type="match status" value="1"/>
</dbReference>
<dbReference type="RefSeq" id="WP_246495894.1">
    <property type="nucleotide sequence ID" value="NZ_JACHJL010000058.1"/>
</dbReference>
<dbReference type="InterPro" id="IPR045851">
    <property type="entry name" value="AMP-bd_C_sf"/>
</dbReference>
<dbReference type="EMBL" id="JACHJL010000058">
    <property type="protein sequence ID" value="MBB5940445.1"/>
    <property type="molecule type" value="Genomic_DNA"/>
</dbReference>
<dbReference type="Pfam" id="PF00550">
    <property type="entry name" value="PP-binding"/>
    <property type="match status" value="1"/>
</dbReference>
<dbReference type="GO" id="GO:0044550">
    <property type="term" value="P:secondary metabolite biosynthetic process"/>
    <property type="evidence" value="ECO:0007669"/>
    <property type="project" value="TreeGrafter"/>
</dbReference>
<feature type="region of interest" description="Disordered" evidence="5">
    <location>
        <begin position="199"/>
        <end position="234"/>
    </location>
</feature>
<dbReference type="InterPro" id="IPR020806">
    <property type="entry name" value="PKS_PP-bd"/>
</dbReference>
<dbReference type="InterPro" id="IPR023213">
    <property type="entry name" value="CAT-like_dom_sf"/>
</dbReference>
<feature type="compositionally biased region" description="Basic and acidic residues" evidence="5">
    <location>
        <begin position="205"/>
        <end position="223"/>
    </location>
</feature>
<dbReference type="GO" id="GO:0031177">
    <property type="term" value="F:phosphopantetheine binding"/>
    <property type="evidence" value="ECO:0007669"/>
    <property type="project" value="InterPro"/>
</dbReference>
<dbReference type="PANTHER" id="PTHR45527:SF1">
    <property type="entry name" value="FATTY ACID SYNTHASE"/>
    <property type="match status" value="1"/>
</dbReference>
<dbReference type="Proteomes" id="UP000588098">
    <property type="component" value="Unassembled WGS sequence"/>
</dbReference>
<dbReference type="Gene3D" id="3.30.300.30">
    <property type="match status" value="1"/>
</dbReference>
<dbReference type="InterPro" id="IPR009081">
    <property type="entry name" value="PP-bd_ACP"/>
</dbReference>
<evidence type="ECO:0000256" key="1">
    <source>
        <dbReference type="ARBA" id="ARBA00001957"/>
    </source>
</evidence>